<dbReference type="PANTHER" id="PTHR30461">
    <property type="entry name" value="DNA-INVERTASE FROM LAMBDOID PROPHAGE"/>
    <property type="match status" value="1"/>
</dbReference>
<dbReference type="InterPro" id="IPR011109">
    <property type="entry name" value="DNA_bind_recombinase_dom"/>
</dbReference>
<dbReference type="InterPro" id="IPR025827">
    <property type="entry name" value="Zn_ribbon_recom_dom"/>
</dbReference>
<evidence type="ECO:0000313" key="3">
    <source>
        <dbReference type="EMBL" id="HJA05626.1"/>
    </source>
</evidence>
<proteinExistence type="predicted"/>
<gene>
    <name evidence="3" type="ORF">H9798_00525</name>
</gene>
<dbReference type="PROSITE" id="PS51737">
    <property type="entry name" value="RECOMBINASE_DNA_BIND"/>
    <property type="match status" value="1"/>
</dbReference>
<feature type="non-terminal residue" evidence="3">
    <location>
        <position position="1"/>
    </location>
</feature>
<name>A0A9D2KIK2_9FIRM</name>
<sequence length="411" mass="47352">LGGTTPLGYESVQLEHTDSMTGKVRYSHKLEYIPEEEIIYHTLVNKYFEKGSLTAVETFSHQTGLKTRNDKYFSRYALQTIFKNPVYAAADTDTYHYFKSINAQICMDISLFDGKHGLMVYNKLDQSAEQSHLEHPTEEWIVAVGQHKPFISGKQWVALQDRLKNGQKRAYRRPRKNTALLSGLIRCANCHSYMRPKNYNRTDQNGNKIFAYMCEEKSKSKGQNCNMKNPRGNDVDYFICNEIKRLPRDGSTFIHQLNSAEQLLLKESNQSQSELTLLNASLKDKDNRINTLLKTLSQIDNSITLQYINGEISKLHSEKEDIERQIKELELVEQDKSKIYDELSALRDKLSDFSSTFDLMPIDDKRTALRKLVKTVLWDGNTVHLYLTGSEDTFSDTDIPDISEPMERGCK</sequence>
<dbReference type="Gene3D" id="3.90.1750.20">
    <property type="entry name" value="Putative Large Serine Recombinase, Chain B, Domain 2"/>
    <property type="match status" value="1"/>
</dbReference>
<dbReference type="Pfam" id="PF13408">
    <property type="entry name" value="Zn_ribbon_recom"/>
    <property type="match status" value="1"/>
</dbReference>
<dbReference type="InterPro" id="IPR038109">
    <property type="entry name" value="DNA_bind_recomb_sf"/>
</dbReference>
<dbReference type="GO" id="GO:0003677">
    <property type="term" value="F:DNA binding"/>
    <property type="evidence" value="ECO:0007669"/>
    <property type="project" value="InterPro"/>
</dbReference>
<evidence type="ECO:0000259" key="2">
    <source>
        <dbReference type="PROSITE" id="PS51737"/>
    </source>
</evidence>
<dbReference type="Proteomes" id="UP000824223">
    <property type="component" value="Unassembled WGS sequence"/>
</dbReference>
<reference evidence="3" key="2">
    <citation type="submission" date="2021-04" db="EMBL/GenBank/DDBJ databases">
        <authorList>
            <person name="Gilroy R."/>
        </authorList>
    </citation>
    <scope>NUCLEOTIDE SEQUENCE</scope>
    <source>
        <strain evidence="3">ChiSjej2B20-11307</strain>
    </source>
</reference>
<protein>
    <submittedName>
        <fullName evidence="3">Recombinase family protein</fullName>
    </submittedName>
</protein>
<feature type="coiled-coil region" evidence="1">
    <location>
        <begin position="312"/>
        <end position="349"/>
    </location>
</feature>
<comment type="caution">
    <text evidence="3">The sequence shown here is derived from an EMBL/GenBank/DDBJ whole genome shotgun (WGS) entry which is preliminary data.</text>
</comment>
<dbReference type="Pfam" id="PF07508">
    <property type="entry name" value="Recombinase"/>
    <property type="match status" value="1"/>
</dbReference>
<organism evidence="3 4">
    <name type="scientific">Candidatus Mediterraneibacter pullicola</name>
    <dbReference type="NCBI Taxonomy" id="2838682"/>
    <lineage>
        <taxon>Bacteria</taxon>
        <taxon>Bacillati</taxon>
        <taxon>Bacillota</taxon>
        <taxon>Clostridia</taxon>
        <taxon>Lachnospirales</taxon>
        <taxon>Lachnospiraceae</taxon>
        <taxon>Mediterraneibacter</taxon>
    </lineage>
</organism>
<evidence type="ECO:0000256" key="1">
    <source>
        <dbReference type="SAM" id="Coils"/>
    </source>
</evidence>
<feature type="domain" description="Recombinase" evidence="2">
    <location>
        <begin position="6"/>
        <end position="169"/>
    </location>
</feature>
<dbReference type="AlphaFoldDB" id="A0A9D2KIK2"/>
<dbReference type="GO" id="GO:0000150">
    <property type="term" value="F:DNA strand exchange activity"/>
    <property type="evidence" value="ECO:0007669"/>
    <property type="project" value="InterPro"/>
</dbReference>
<dbReference type="EMBL" id="DXAK01000003">
    <property type="protein sequence ID" value="HJA05626.1"/>
    <property type="molecule type" value="Genomic_DNA"/>
</dbReference>
<accession>A0A9D2KIK2</accession>
<dbReference type="InterPro" id="IPR050639">
    <property type="entry name" value="SSR_resolvase"/>
</dbReference>
<evidence type="ECO:0000313" key="4">
    <source>
        <dbReference type="Proteomes" id="UP000824223"/>
    </source>
</evidence>
<keyword evidence="1" id="KW-0175">Coiled coil</keyword>
<dbReference type="PANTHER" id="PTHR30461:SF23">
    <property type="entry name" value="DNA RECOMBINASE-RELATED"/>
    <property type="match status" value="1"/>
</dbReference>
<reference evidence="3" key="1">
    <citation type="journal article" date="2021" name="PeerJ">
        <title>Extensive microbial diversity within the chicken gut microbiome revealed by metagenomics and culture.</title>
        <authorList>
            <person name="Gilroy R."/>
            <person name="Ravi A."/>
            <person name="Getino M."/>
            <person name="Pursley I."/>
            <person name="Horton D.L."/>
            <person name="Alikhan N.F."/>
            <person name="Baker D."/>
            <person name="Gharbi K."/>
            <person name="Hall N."/>
            <person name="Watson M."/>
            <person name="Adriaenssens E.M."/>
            <person name="Foster-Nyarko E."/>
            <person name="Jarju S."/>
            <person name="Secka A."/>
            <person name="Antonio M."/>
            <person name="Oren A."/>
            <person name="Chaudhuri R.R."/>
            <person name="La Ragione R."/>
            <person name="Hildebrand F."/>
            <person name="Pallen M.J."/>
        </authorList>
    </citation>
    <scope>NUCLEOTIDE SEQUENCE</scope>
    <source>
        <strain evidence="3">ChiSjej2B20-11307</strain>
    </source>
</reference>